<dbReference type="RefSeq" id="WP_018304248.1">
    <property type="nucleotide sequence ID" value="NZ_KB902312.1"/>
</dbReference>
<dbReference type="Pfam" id="PF13489">
    <property type="entry name" value="Methyltransf_23"/>
    <property type="match status" value="1"/>
</dbReference>
<accession>A0A0D0Q7R1</accession>
<evidence type="ECO:0000313" key="2">
    <source>
        <dbReference type="Proteomes" id="UP000035100"/>
    </source>
</evidence>
<dbReference type="OrthoDB" id="9787738at2"/>
<dbReference type="Gene3D" id="3.40.50.150">
    <property type="entry name" value="Vaccinia Virus protein VP39"/>
    <property type="match status" value="1"/>
</dbReference>
<dbReference type="SUPFAM" id="SSF53335">
    <property type="entry name" value="S-adenosyl-L-methionine-dependent methyltransferases"/>
    <property type="match status" value="1"/>
</dbReference>
<dbReference type="InterPro" id="IPR029063">
    <property type="entry name" value="SAM-dependent_MTases_sf"/>
</dbReference>
<keyword evidence="2" id="KW-1185">Reference proteome</keyword>
<dbReference type="AlphaFoldDB" id="A0A0D0Q7R1"/>
<dbReference type="EMBL" id="AONG01000005">
    <property type="protein sequence ID" value="KIQ70504.1"/>
    <property type="molecule type" value="Genomic_DNA"/>
</dbReference>
<proteinExistence type="predicted"/>
<protein>
    <submittedName>
        <fullName evidence="1">Methyltransferase domain protein</fullName>
    </submittedName>
</protein>
<keyword evidence="1" id="KW-0808">Transferase</keyword>
<dbReference type="CDD" id="cd02440">
    <property type="entry name" value="AdoMet_MTases"/>
    <property type="match status" value="1"/>
</dbReference>
<organism evidence="1 2">
    <name type="scientific">Wenxinia marina DSM 24838</name>
    <dbReference type="NCBI Taxonomy" id="1123501"/>
    <lineage>
        <taxon>Bacteria</taxon>
        <taxon>Pseudomonadati</taxon>
        <taxon>Pseudomonadota</taxon>
        <taxon>Alphaproteobacteria</taxon>
        <taxon>Rhodobacterales</taxon>
        <taxon>Roseobacteraceae</taxon>
        <taxon>Wenxinia</taxon>
    </lineage>
</organism>
<gene>
    <name evidence="1" type="ORF">Wenmar_00880</name>
</gene>
<sequence length="243" mass="28300">MTDDAAMKDRIEAEVKRQVQRFRQSARGITPRECPICGWFGTFTAFGDPPRFDARCAKCQSLERHRLFRLYADRNRPFEPHHVVLHFAPEKQLGPYIKDLVARYETADLSERRRVTHRVNIERTGLPSEEYDRIVCNHVLEHVDDRRALSEIFRMLKPGGIAFLMTPVCEGWARTYEDPDVTEASDRRVHFGQNDHVRYYGRDLRDRIRAAGFDLAEYTAVEPDVLTYGLMRGETLFIGTKPL</sequence>
<dbReference type="GO" id="GO:0008168">
    <property type="term" value="F:methyltransferase activity"/>
    <property type="evidence" value="ECO:0007669"/>
    <property type="project" value="UniProtKB-KW"/>
</dbReference>
<dbReference type="GO" id="GO:0032259">
    <property type="term" value="P:methylation"/>
    <property type="evidence" value="ECO:0007669"/>
    <property type="project" value="UniProtKB-KW"/>
</dbReference>
<comment type="caution">
    <text evidence="1">The sequence shown here is derived from an EMBL/GenBank/DDBJ whole genome shotgun (WGS) entry which is preliminary data.</text>
</comment>
<evidence type="ECO:0000313" key="1">
    <source>
        <dbReference type="EMBL" id="KIQ70504.1"/>
    </source>
</evidence>
<reference evidence="1 2" key="1">
    <citation type="submission" date="2013-01" db="EMBL/GenBank/DDBJ databases">
        <authorList>
            <person name="Fiebig A."/>
            <person name="Goeker M."/>
            <person name="Klenk H.-P.P."/>
        </authorList>
    </citation>
    <scope>NUCLEOTIDE SEQUENCE [LARGE SCALE GENOMIC DNA]</scope>
    <source>
        <strain evidence="1 2">DSM 24838</strain>
    </source>
</reference>
<name>A0A0D0Q7R1_9RHOB</name>
<dbReference type="eggNOG" id="COG2226">
    <property type="taxonomic scope" value="Bacteria"/>
</dbReference>
<keyword evidence="1" id="KW-0489">Methyltransferase</keyword>
<dbReference type="Proteomes" id="UP000035100">
    <property type="component" value="Unassembled WGS sequence"/>
</dbReference>
<dbReference type="PATRIC" id="fig|1123501.6.peg.948"/>
<dbReference type="STRING" id="1123501.Wenmar_00880"/>